<protein>
    <submittedName>
        <fullName evidence="4">Glucose 1-dehydrogenase</fullName>
        <ecNumber evidence="4">1.1.1.47</ecNumber>
    </submittedName>
</protein>
<dbReference type="PRINTS" id="PR00080">
    <property type="entry name" value="SDRFAMILY"/>
</dbReference>
<dbReference type="Gene3D" id="3.40.50.720">
    <property type="entry name" value="NAD(P)-binding Rossmann-like Domain"/>
    <property type="match status" value="1"/>
</dbReference>
<accession>A0A4U0NWW1</accession>
<evidence type="ECO:0000259" key="3">
    <source>
        <dbReference type="SMART" id="SM00822"/>
    </source>
</evidence>
<feature type="domain" description="Ketoreductase" evidence="3">
    <location>
        <begin position="7"/>
        <end position="176"/>
    </location>
</feature>
<evidence type="ECO:0000313" key="5">
    <source>
        <dbReference type="Proteomes" id="UP000308697"/>
    </source>
</evidence>
<dbReference type="EC" id="1.1.1.47" evidence="4"/>
<dbReference type="InterPro" id="IPR057326">
    <property type="entry name" value="KR_dom"/>
</dbReference>
<reference evidence="4 5" key="1">
    <citation type="submission" date="2019-04" db="EMBL/GenBank/DDBJ databases">
        <title>Streptomyces piniterrae sp. nov., a heliquinomycin-producing actinomycete isolated from rhizosphere soil of Pinus yunnanensis.</title>
        <authorList>
            <person name="Zhuang X."/>
            <person name="Zhao J."/>
        </authorList>
    </citation>
    <scope>NUCLEOTIDE SEQUENCE [LARGE SCALE GENOMIC DNA]</scope>
    <source>
        <strain evidence="5">jys28</strain>
    </source>
</reference>
<dbReference type="EMBL" id="SUMB01000001">
    <property type="protein sequence ID" value="TJZ59229.1"/>
    <property type="molecule type" value="Genomic_DNA"/>
</dbReference>
<dbReference type="Pfam" id="PF13561">
    <property type="entry name" value="adh_short_C2"/>
    <property type="match status" value="1"/>
</dbReference>
<proteinExistence type="inferred from homology"/>
<keyword evidence="5" id="KW-1185">Reference proteome</keyword>
<evidence type="ECO:0000256" key="1">
    <source>
        <dbReference type="ARBA" id="ARBA00006484"/>
    </source>
</evidence>
<name>A0A4U0NWW1_9ACTN</name>
<comment type="similarity">
    <text evidence="1">Belongs to the short-chain dehydrogenases/reductases (SDR) family.</text>
</comment>
<dbReference type="RefSeq" id="WP_136738181.1">
    <property type="nucleotide sequence ID" value="NZ_SUMB01000001.1"/>
</dbReference>
<dbReference type="InterPro" id="IPR036291">
    <property type="entry name" value="NAD(P)-bd_dom_sf"/>
</dbReference>
<organism evidence="4 5">
    <name type="scientific">Streptomyces piniterrae</name>
    <dbReference type="NCBI Taxonomy" id="2571125"/>
    <lineage>
        <taxon>Bacteria</taxon>
        <taxon>Bacillati</taxon>
        <taxon>Actinomycetota</taxon>
        <taxon>Actinomycetes</taxon>
        <taxon>Kitasatosporales</taxon>
        <taxon>Streptomycetaceae</taxon>
        <taxon>Streptomyces</taxon>
    </lineage>
</organism>
<dbReference type="PRINTS" id="PR00081">
    <property type="entry name" value="GDHRDH"/>
</dbReference>
<comment type="caution">
    <text evidence="4">The sequence shown here is derived from an EMBL/GenBank/DDBJ whole genome shotgun (WGS) entry which is preliminary data.</text>
</comment>
<dbReference type="FunFam" id="3.40.50.720:FF:000084">
    <property type="entry name" value="Short-chain dehydrogenase reductase"/>
    <property type="match status" value="1"/>
</dbReference>
<evidence type="ECO:0000313" key="4">
    <source>
        <dbReference type="EMBL" id="TJZ59229.1"/>
    </source>
</evidence>
<dbReference type="PANTHER" id="PTHR42760">
    <property type="entry name" value="SHORT-CHAIN DEHYDROGENASES/REDUCTASES FAMILY MEMBER"/>
    <property type="match status" value="1"/>
</dbReference>
<evidence type="ECO:0000256" key="2">
    <source>
        <dbReference type="ARBA" id="ARBA00023002"/>
    </source>
</evidence>
<dbReference type="SMART" id="SM00822">
    <property type="entry name" value="PKS_KR"/>
    <property type="match status" value="1"/>
</dbReference>
<dbReference type="OrthoDB" id="3542748at2"/>
<dbReference type="PANTHER" id="PTHR42760:SF133">
    <property type="entry name" value="3-OXOACYL-[ACYL-CARRIER-PROTEIN] REDUCTASE"/>
    <property type="match status" value="1"/>
</dbReference>
<sequence length="250" mass="25471">MTDTGGQVAVVTGALGGIGRAITEHLMERGMGVVLTDLDGAACQRAARELNNSGKAGRAVGCALDVTDPGSWEAVTRLARRRFGRLTVLVNCAGVLGYSPLETVGPQEWARVVTVCQSGTFLGMKAAAPCMRAAGGGAIVNVASIYGLVGSGASFAYHAAKGAVRAMTTAAAIELAPSGIRVNAVYPGMVDTPMTARAPGPFIDRVIDATPMGRSARPEEVAAAVDFLASRAASYITGAELVVDGGYTAR</sequence>
<dbReference type="InterPro" id="IPR002347">
    <property type="entry name" value="SDR_fam"/>
</dbReference>
<gene>
    <name evidence="4" type="ORF">FCH28_03820</name>
</gene>
<dbReference type="SUPFAM" id="SSF51735">
    <property type="entry name" value="NAD(P)-binding Rossmann-fold domains"/>
    <property type="match status" value="1"/>
</dbReference>
<keyword evidence="2 4" id="KW-0560">Oxidoreductase</keyword>
<dbReference type="Proteomes" id="UP000308697">
    <property type="component" value="Unassembled WGS sequence"/>
</dbReference>
<dbReference type="GO" id="GO:0047936">
    <property type="term" value="F:glucose 1-dehydrogenase [NAD(P)+] activity"/>
    <property type="evidence" value="ECO:0007669"/>
    <property type="project" value="UniProtKB-EC"/>
</dbReference>
<dbReference type="AlphaFoldDB" id="A0A4U0NWW1"/>
<dbReference type="NCBIfam" id="NF005559">
    <property type="entry name" value="PRK07231.1"/>
    <property type="match status" value="1"/>
</dbReference>